<feature type="transmembrane region" description="Helical" evidence="1">
    <location>
        <begin position="45"/>
        <end position="71"/>
    </location>
</feature>
<feature type="transmembrane region" description="Helical" evidence="1">
    <location>
        <begin position="183"/>
        <end position="202"/>
    </location>
</feature>
<name>A0ABT1QHB7_9NOCA</name>
<gene>
    <name evidence="2" type="ORF">NOF53_18785</name>
</gene>
<keyword evidence="1" id="KW-0812">Transmembrane</keyword>
<dbReference type="Proteomes" id="UP001524501">
    <property type="component" value="Unassembled WGS sequence"/>
</dbReference>
<organism evidence="2 3">
    <name type="scientific">Rhodococcus tibetensis</name>
    <dbReference type="NCBI Taxonomy" id="2965064"/>
    <lineage>
        <taxon>Bacteria</taxon>
        <taxon>Bacillati</taxon>
        <taxon>Actinomycetota</taxon>
        <taxon>Actinomycetes</taxon>
        <taxon>Mycobacteriales</taxon>
        <taxon>Nocardiaceae</taxon>
        <taxon>Rhodococcus</taxon>
    </lineage>
</organism>
<feature type="transmembrane region" description="Helical" evidence="1">
    <location>
        <begin position="5"/>
        <end position="25"/>
    </location>
</feature>
<accession>A0ABT1QHB7</accession>
<evidence type="ECO:0000256" key="1">
    <source>
        <dbReference type="SAM" id="Phobius"/>
    </source>
</evidence>
<evidence type="ECO:0000313" key="2">
    <source>
        <dbReference type="EMBL" id="MCQ4121185.1"/>
    </source>
</evidence>
<keyword evidence="1" id="KW-0472">Membrane</keyword>
<keyword evidence="1" id="KW-1133">Transmembrane helix</keyword>
<dbReference type="EMBL" id="JANFQF010000016">
    <property type="protein sequence ID" value="MCQ4121185.1"/>
    <property type="molecule type" value="Genomic_DNA"/>
</dbReference>
<keyword evidence="3" id="KW-1185">Reference proteome</keyword>
<sequence>MDTTAVRIGGLCGVAAALIMIPAYMVGTPDRPTSTTEAEEYYSSYSGFVTANGVVPLLHVLFFLFFLGILVSVLRRADRESTGLATTALAGGIVFVTLTAVGFAAEVAYPATLLRFDDLPYDEQIAPLLLTTSSWLYHYCQVGTAVMILATSVLVLRTGVLPRWTAAGAALGVLALLHTWIPLVAALGGLLWIAVIGLLLAVRGASDQVERSAVSPRLDR</sequence>
<reference evidence="2 3" key="1">
    <citation type="submission" date="2022-07" db="EMBL/GenBank/DDBJ databases">
        <title>Degradation activity of malathion, p-nitrophenol and potential low-temperature adaptation strategy of Rhodococcus sp. FXJ9.536.</title>
        <authorList>
            <person name="Huang J."/>
            <person name="Huang Y."/>
        </authorList>
    </citation>
    <scope>NUCLEOTIDE SEQUENCE [LARGE SCALE GENOMIC DNA]</scope>
    <source>
        <strain evidence="2 3">FXJ9.536</strain>
    </source>
</reference>
<dbReference type="RefSeq" id="WP_255971467.1">
    <property type="nucleotide sequence ID" value="NZ_JANFQF010000016.1"/>
</dbReference>
<feature type="transmembrane region" description="Helical" evidence="1">
    <location>
        <begin position="83"/>
        <end position="105"/>
    </location>
</feature>
<proteinExistence type="predicted"/>
<comment type="caution">
    <text evidence="2">The sequence shown here is derived from an EMBL/GenBank/DDBJ whole genome shotgun (WGS) entry which is preliminary data.</text>
</comment>
<evidence type="ECO:0000313" key="3">
    <source>
        <dbReference type="Proteomes" id="UP001524501"/>
    </source>
</evidence>
<evidence type="ECO:0008006" key="4">
    <source>
        <dbReference type="Google" id="ProtNLM"/>
    </source>
</evidence>
<feature type="transmembrane region" description="Helical" evidence="1">
    <location>
        <begin position="136"/>
        <end position="156"/>
    </location>
</feature>
<protein>
    <recommendedName>
        <fullName evidence="4">DUF4386 family protein</fullName>
    </recommendedName>
</protein>